<name>A0ABX0ZU94_9ACTN</name>
<reference evidence="2 3" key="1">
    <citation type="submission" date="2020-03" db="EMBL/GenBank/DDBJ databases">
        <title>WGS of actinomycetes isolated from Thailand.</title>
        <authorList>
            <person name="Thawai C."/>
        </authorList>
    </citation>
    <scope>NUCLEOTIDE SEQUENCE [LARGE SCALE GENOMIC DNA]</scope>
    <source>
        <strain evidence="2 3">PRB2-1</strain>
    </source>
</reference>
<organism evidence="2 3">
    <name type="scientific">Actinacidiphila epipremni</name>
    <dbReference type="NCBI Taxonomy" id="2053013"/>
    <lineage>
        <taxon>Bacteria</taxon>
        <taxon>Bacillati</taxon>
        <taxon>Actinomycetota</taxon>
        <taxon>Actinomycetes</taxon>
        <taxon>Kitasatosporales</taxon>
        <taxon>Streptomycetaceae</taxon>
        <taxon>Actinacidiphila</taxon>
    </lineage>
</organism>
<evidence type="ECO:0000313" key="3">
    <source>
        <dbReference type="Proteomes" id="UP000734511"/>
    </source>
</evidence>
<protein>
    <submittedName>
        <fullName evidence="2">Uncharacterized protein</fullName>
    </submittedName>
</protein>
<dbReference type="Proteomes" id="UP000734511">
    <property type="component" value="Unassembled WGS sequence"/>
</dbReference>
<feature type="region of interest" description="Disordered" evidence="1">
    <location>
        <begin position="171"/>
        <end position="202"/>
    </location>
</feature>
<proteinExistence type="predicted"/>
<keyword evidence="3" id="KW-1185">Reference proteome</keyword>
<gene>
    <name evidence="2" type="ORF">HCN08_29800</name>
</gene>
<evidence type="ECO:0000256" key="1">
    <source>
        <dbReference type="SAM" id="MobiDB-lite"/>
    </source>
</evidence>
<sequence length="202" mass="21952">MREGRTVTIGFVPETSSAAVSLITRTLEPAEWADMGVPLLASPREVVKDLYARHLPAPTTAVVAAYDPDGRIRASASFAFRTGVVDGWERRNALLSHLRRVIPHDLRLRKPVRTAVLMVCRDGIPGWTAEDGAWMWGLRDACTLHGLRCGSYVTLTGDGWHVIGENRAGRTPNAASWSHDRAGTPAVQAPGATPALRRASVR</sequence>
<evidence type="ECO:0000313" key="2">
    <source>
        <dbReference type="EMBL" id="NJP47568.1"/>
    </source>
</evidence>
<accession>A0ABX0ZU94</accession>
<comment type="caution">
    <text evidence="2">The sequence shown here is derived from an EMBL/GenBank/DDBJ whole genome shotgun (WGS) entry which is preliminary data.</text>
</comment>
<dbReference type="EMBL" id="JAATEJ010000031">
    <property type="protein sequence ID" value="NJP47568.1"/>
    <property type="molecule type" value="Genomic_DNA"/>
</dbReference>